<reference evidence="2" key="1">
    <citation type="submission" date="2020-12" db="EMBL/GenBank/DDBJ databases">
        <title>WGS assembly of Carya illinoinensis cv. Pawnee.</title>
        <authorList>
            <person name="Platts A."/>
            <person name="Shu S."/>
            <person name="Wright S."/>
            <person name="Barry K."/>
            <person name="Edger P."/>
            <person name="Pires J.C."/>
            <person name="Schmutz J."/>
        </authorList>
    </citation>
    <scope>NUCLEOTIDE SEQUENCE</scope>
    <source>
        <tissue evidence="2">Leaf</tissue>
    </source>
</reference>
<dbReference type="GO" id="GO:0046872">
    <property type="term" value="F:metal ion binding"/>
    <property type="evidence" value="ECO:0007669"/>
    <property type="project" value="InterPro"/>
</dbReference>
<evidence type="ECO:0000259" key="1">
    <source>
        <dbReference type="PROSITE" id="PS50846"/>
    </source>
</evidence>
<name>A0A8T1PAQ9_CARIL</name>
<sequence length="122" mass="13238">MVMQQKIVIKVQMTCDKCRTKAMKIAATSSGVISVGIQGPDKDQLVVTGEGVDSACLTRSLKKKLCYATILTVEEVKPEKPKPPDPPPPPPPCYCVWPPPPPRPMYCGVVCQDQNPSSCPIM</sequence>
<dbReference type="InterPro" id="IPR042885">
    <property type="entry name" value="HIPP47/16"/>
</dbReference>
<keyword evidence="3" id="KW-1185">Reference proteome</keyword>
<dbReference type="Proteomes" id="UP000811609">
    <property type="component" value="Chromosome 11"/>
</dbReference>
<protein>
    <recommendedName>
        <fullName evidence="1">HMA domain-containing protein</fullName>
    </recommendedName>
</protein>
<accession>A0A8T1PAQ9</accession>
<evidence type="ECO:0000313" key="2">
    <source>
        <dbReference type="EMBL" id="KAG6637870.1"/>
    </source>
</evidence>
<evidence type="ECO:0000313" key="3">
    <source>
        <dbReference type="Proteomes" id="UP000811609"/>
    </source>
</evidence>
<dbReference type="PANTHER" id="PTHR46932:SF12">
    <property type="entry name" value="HEAVY METAL-ASSOCIATED ISOPRENYLATED PLANT PROTEIN 47"/>
    <property type="match status" value="1"/>
</dbReference>
<dbReference type="InterPro" id="IPR006121">
    <property type="entry name" value="HMA_dom"/>
</dbReference>
<gene>
    <name evidence="2" type="ORF">CIPAW_11G208300</name>
</gene>
<dbReference type="PANTHER" id="PTHR46932">
    <property type="entry name" value="HEAVY METAL-ASSOCIATED ISOPRENYLATED PLANT PROTEIN 47"/>
    <property type="match status" value="1"/>
</dbReference>
<dbReference type="AlphaFoldDB" id="A0A8T1PAQ9"/>
<dbReference type="EMBL" id="CM031819">
    <property type="protein sequence ID" value="KAG6637870.1"/>
    <property type="molecule type" value="Genomic_DNA"/>
</dbReference>
<feature type="domain" description="HMA" evidence="1">
    <location>
        <begin position="4"/>
        <end position="73"/>
    </location>
</feature>
<organism evidence="2 3">
    <name type="scientific">Carya illinoinensis</name>
    <name type="common">Pecan</name>
    <dbReference type="NCBI Taxonomy" id="32201"/>
    <lineage>
        <taxon>Eukaryota</taxon>
        <taxon>Viridiplantae</taxon>
        <taxon>Streptophyta</taxon>
        <taxon>Embryophyta</taxon>
        <taxon>Tracheophyta</taxon>
        <taxon>Spermatophyta</taxon>
        <taxon>Magnoliopsida</taxon>
        <taxon>eudicotyledons</taxon>
        <taxon>Gunneridae</taxon>
        <taxon>Pentapetalae</taxon>
        <taxon>rosids</taxon>
        <taxon>fabids</taxon>
        <taxon>Fagales</taxon>
        <taxon>Juglandaceae</taxon>
        <taxon>Carya</taxon>
    </lineage>
</organism>
<dbReference type="PROSITE" id="PS50846">
    <property type="entry name" value="HMA_2"/>
    <property type="match status" value="1"/>
</dbReference>
<comment type="caution">
    <text evidence="2">The sequence shown here is derived from an EMBL/GenBank/DDBJ whole genome shotgun (WGS) entry which is preliminary data.</text>
</comment>
<proteinExistence type="predicted"/>